<dbReference type="EMBL" id="JEWH01000019">
    <property type="protein sequence ID" value="EXB05915.1"/>
    <property type="molecule type" value="Genomic_DNA"/>
</dbReference>
<dbReference type="Pfam" id="PF01177">
    <property type="entry name" value="Asp_Glu_race"/>
    <property type="match status" value="1"/>
</dbReference>
<comment type="catalytic activity">
    <reaction evidence="6">
        <text>D-5-isobutylhydantoin = L-5-isobutylhydantoin</text>
        <dbReference type="Rhea" id="RHEA:84231"/>
        <dbReference type="ChEBI" id="CHEBI:233609"/>
        <dbReference type="ChEBI" id="CHEBI:233610"/>
    </reaction>
</comment>
<dbReference type="InterPro" id="IPR053714">
    <property type="entry name" value="Iso_Racemase_Enz_sf"/>
</dbReference>
<evidence type="ECO:0000256" key="4">
    <source>
        <dbReference type="ARBA" id="ARBA00067972"/>
    </source>
</evidence>
<dbReference type="InterPro" id="IPR052186">
    <property type="entry name" value="Hydantoin_racemase-like"/>
</dbReference>
<dbReference type="GO" id="GO:0036348">
    <property type="term" value="F:hydantoin racemase activity"/>
    <property type="evidence" value="ECO:0007669"/>
    <property type="project" value="UniProtKB-EC"/>
</dbReference>
<evidence type="ECO:0000313" key="8">
    <source>
        <dbReference type="Proteomes" id="UP000020595"/>
    </source>
</evidence>
<comment type="catalytic activity">
    <reaction evidence="5">
        <text>D-5-benzylhydantoin = L-5-benzylhydantoin</text>
        <dbReference type="Rhea" id="RHEA:83991"/>
        <dbReference type="ChEBI" id="CHEBI:176864"/>
        <dbReference type="ChEBI" id="CHEBI:233540"/>
    </reaction>
</comment>
<dbReference type="PANTHER" id="PTHR28047">
    <property type="entry name" value="PROTEIN DCG1"/>
    <property type="match status" value="1"/>
</dbReference>
<dbReference type="AlphaFoldDB" id="A0A009HSE2"/>
<evidence type="ECO:0000256" key="5">
    <source>
        <dbReference type="ARBA" id="ARBA00093199"/>
    </source>
</evidence>
<evidence type="ECO:0000256" key="1">
    <source>
        <dbReference type="ARBA" id="ARBA00038414"/>
    </source>
</evidence>
<dbReference type="PANTHER" id="PTHR28047:SF5">
    <property type="entry name" value="PROTEIN DCG1"/>
    <property type="match status" value="1"/>
</dbReference>
<organism evidence="7 8">
    <name type="scientific">Acinetobacter baumannii (strain 1295743)</name>
    <dbReference type="NCBI Taxonomy" id="1310613"/>
    <lineage>
        <taxon>Bacteria</taxon>
        <taxon>Pseudomonadati</taxon>
        <taxon>Pseudomonadota</taxon>
        <taxon>Gammaproteobacteria</taxon>
        <taxon>Moraxellales</taxon>
        <taxon>Moraxellaceae</taxon>
        <taxon>Acinetobacter</taxon>
        <taxon>Acinetobacter calcoaceticus/baumannii complex</taxon>
    </lineage>
</organism>
<protein>
    <recommendedName>
        <fullName evidence="4">Hydantoin racemase</fullName>
        <ecNumber evidence="3">5.1.99.5</ecNumber>
    </recommendedName>
</protein>
<gene>
    <name evidence="7" type="ORF">J512_1865</name>
</gene>
<dbReference type="RefSeq" id="WP_032051117.1">
    <property type="nucleotide sequence ID" value="NZ_JEWH01000019.1"/>
</dbReference>
<comment type="catalytic activity">
    <reaction evidence="2">
        <text>a D-5-monosubstituted hydantoin = a L-5-monosubstituted hydantoin</text>
        <dbReference type="Rhea" id="RHEA:46624"/>
        <dbReference type="ChEBI" id="CHEBI:86339"/>
        <dbReference type="ChEBI" id="CHEBI:86340"/>
        <dbReference type="EC" id="5.1.99.5"/>
    </reaction>
</comment>
<dbReference type="FunFam" id="3.40.50.12500:FF:000001">
    <property type="entry name" value="Putative hydantoin racemase"/>
    <property type="match status" value="1"/>
</dbReference>
<evidence type="ECO:0000313" key="7">
    <source>
        <dbReference type="EMBL" id="EXB05915.1"/>
    </source>
</evidence>
<dbReference type="GO" id="GO:0047661">
    <property type="term" value="F:amino-acid racemase activity"/>
    <property type="evidence" value="ECO:0007669"/>
    <property type="project" value="InterPro"/>
</dbReference>
<comment type="caution">
    <text evidence="7">The sequence shown here is derived from an EMBL/GenBank/DDBJ whole genome shotgun (WGS) entry which is preliminary data.</text>
</comment>
<proteinExistence type="inferred from homology"/>
<dbReference type="EC" id="5.1.99.5" evidence="3"/>
<evidence type="ECO:0000256" key="3">
    <source>
        <dbReference type="ARBA" id="ARBA00066406"/>
    </source>
</evidence>
<name>A0A009HSE2_ACIB9</name>
<accession>A0A009HSE2</accession>
<dbReference type="Gene3D" id="3.40.50.12500">
    <property type="match status" value="1"/>
</dbReference>
<dbReference type="Proteomes" id="UP000020595">
    <property type="component" value="Unassembled WGS sequence"/>
</dbReference>
<sequence>MKIKIINPNTTQSMTDKIAASAKIVANSDTQIIAVSPQMGPATIESYYDEALSAVGVLEEIRQGELLGVDAYVIACFGDPAIYAAREITSAPVIGIAEAAMRTASYVSTGFSVVTTLQRTVNMSWHLAHRYGATPFCKKIRACDIAVEELELPDSNAYRTVRDECKKALVEDKSDAIVLGCAGMSDLCLKLQNELGVIVIDGVAAAVKQAEMLVQLNLKTSKVGDWASPPVKNYTGILSGFGAH</sequence>
<comment type="similarity">
    <text evidence="1">Belongs to the HyuE racemase family.</text>
</comment>
<reference evidence="7 8" key="1">
    <citation type="submission" date="2014-02" db="EMBL/GenBank/DDBJ databases">
        <title>Comparative genomics and transcriptomics to identify genetic mechanisms underlying the emergence of carbapenem resistant Acinetobacter baumannii (CRAb).</title>
        <authorList>
            <person name="Harris A.D."/>
            <person name="Johnson K.J."/>
            <person name="George J."/>
            <person name="Shefchek K."/>
            <person name="Daugherty S.C."/>
            <person name="Parankush S."/>
            <person name="Sadzewicz L."/>
            <person name="Tallon L."/>
            <person name="Sengamalay N."/>
            <person name="Hazen T.H."/>
            <person name="Rasko D.A."/>
        </authorList>
    </citation>
    <scope>NUCLEOTIDE SEQUENCE [LARGE SCALE GENOMIC DNA]</scope>
    <source>
        <strain evidence="7 8">1295743</strain>
    </source>
</reference>
<dbReference type="PATRIC" id="fig|1310613.3.peg.1789"/>
<evidence type="ECO:0000256" key="6">
    <source>
        <dbReference type="ARBA" id="ARBA00093234"/>
    </source>
</evidence>
<evidence type="ECO:0000256" key="2">
    <source>
        <dbReference type="ARBA" id="ARBA00051635"/>
    </source>
</evidence>
<dbReference type="InterPro" id="IPR015942">
    <property type="entry name" value="Asp/Glu/hydantoin_racemase"/>
</dbReference>